<feature type="region of interest" description="Disordered" evidence="1">
    <location>
        <begin position="1"/>
        <end position="51"/>
    </location>
</feature>
<comment type="caution">
    <text evidence="2">The sequence shown here is derived from an EMBL/GenBank/DDBJ whole genome shotgun (WGS) entry which is preliminary data.</text>
</comment>
<dbReference type="AlphaFoldDB" id="A0A5B7CIA4"/>
<keyword evidence="3" id="KW-1185">Reference proteome</keyword>
<dbReference type="Proteomes" id="UP000324222">
    <property type="component" value="Unassembled WGS sequence"/>
</dbReference>
<name>A0A5B7CIA4_PORTR</name>
<gene>
    <name evidence="2" type="ORF">E2C01_001566</name>
</gene>
<protein>
    <submittedName>
        <fullName evidence="2">Uncharacterized protein</fullName>
    </submittedName>
</protein>
<accession>A0A5B7CIA4</accession>
<dbReference type="EMBL" id="VSRR010000050">
    <property type="protein sequence ID" value="MPC08968.1"/>
    <property type="molecule type" value="Genomic_DNA"/>
</dbReference>
<evidence type="ECO:0000313" key="3">
    <source>
        <dbReference type="Proteomes" id="UP000324222"/>
    </source>
</evidence>
<proteinExistence type="predicted"/>
<sequence>MMHTGDGNPSSGLPACPSPVSAKQFSRPRHPVPSGRTCAEGSPTNTDGLSVKDSVHATTGVAGWSLQTVRAPNVSYSVPLVTLEPARICDQRHPEELPGGGRRGGAGLGGLRVPGIPEGLVGLLIMTNWQSGRVASIGGL</sequence>
<evidence type="ECO:0000313" key="2">
    <source>
        <dbReference type="EMBL" id="MPC08968.1"/>
    </source>
</evidence>
<organism evidence="2 3">
    <name type="scientific">Portunus trituberculatus</name>
    <name type="common">Swimming crab</name>
    <name type="synonym">Neptunus trituberculatus</name>
    <dbReference type="NCBI Taxonomy" id="210409"/>
    <lineage>
        <taxon>Eukaryota</taxon>
        <taxon>Metazoa</taxon>
        <taxon>Ecdysozoa</taxon>
        <taxon>Arthropoda</taxon>
        <taxon>Crustacea</taxon>
        <taxon>Multicrustacea</taxon>
        <taxon>Malacostraca</taxon>
        <taxon>Eumalacostraca</taxon>
        <taxon>Eucarida</taxon>
        <taxon>Decapoda</taxon>
        <taxon>Pleocyemata</taxon>
        <taxon>Brachyura</taxon>
        <taxon>Eubrachyura</taxon>
        <taxon>Portunoidea</taxon>
        <taxon>Portunidae</taxon>
        <taxon>Portuninae</taxon>
        <taxon>Portunus</taxon>
    </lineage>
</organism>
<evidence type="ECO:0000256" key="1">
    <source>
        <dbReference type="SAM" id="MobiDB-lite"/>
    </source>
</evidence>
<reference evidence="2 3" key="1">
    <citation type="submission" date="2019-05" db="EMBL/GenBank/DDBJ databases">
        <title>Another draft genome of Portunus trituberculatus and its Hox gene families provides insights of decapod evolution.</title>
        <authorList>
            <person name="Jeong J.-H."/>
            <person name="Song I."/>
            <person name="Kim S."/>
            <person name="Choi T."/>
            <person name="Kim D."/>
            <person name="Ryu S."/>
            <person name="Kim W."/>
        </authorList>
    </citation>
    <scope>NUCLEOTIDE SEQUENCE [LARGE SCALE GENOMIC DNA]</scope>
    <source>
        <tissue evidence="2">Muscle</tissue>
    </source>
</reference>